<gene>
    <name evidence="2" type="ORF">PXEA_LOCUS5464</name>
</gene>
<evidence type="ECO:0000313" key="3">
    <source>
        <dbReference type="Proteomes" id="UP000784294"/>
    </source>
</evidence>
<accession>A0A3S4ZU41</accession>
<evidence type="ECO:0000256" key="1">
    <source>
        <dbReference type="SAM" id="MobiDB-lite"/>
    </source>
</evidence>
<reference evidence="2" key="1">
    <citation type="submission" date="2018-11" db="EMBL/GenBank/DDBJ databases">
        <authorList>
            <consortium name="Pathogen Informatics"/>
        </authorList>
    </citation>
    <scope>NUCLEOTIDE SEQUENCE</scope>
</reference>
<feature type="compositionally biased region" description="Polar residues" evidence="1">
    <location>
        <begin position="226"/>
        <end position="237"/>
    </location>
</feature>
<dbReference type="AlphaFoldDB" id="A0A3S4ZU41"/>
<keyword evidence="3" id="KW-1185">Reference proteome</keyword>
<feature type="region of interest" description="Disordered" evidence="1">
    <location>
        <begin position="1"/>
        <end position="25"/>
    </location>
</feature>
<dbReference type="EMBL" id="CAAALY010013563">
    <property type="protein sequence ID" value="VEL12024.1"/>
    <property type="molecule type" value="Genomic_DNA"/>
</dbReference>
<name>A0A3S4ZU41_9PLAT</name>
<sequence length="366" mass="39957">MSSDSTLDSPFRPCEPSHRIVSPPHTLDDSIEYRRGFDRSQISLASFEIPSEIDLSIGKPLDYSISSTANPLFGNPFDHKETYFLGQATQPSAVKVTVTDAFTTAVTDASPDLSLKLHETFEEKLRSSDRFSSHTHAEAIVHTSSSLSPDCSLLNLTPETDSDNQSNMKKVPPLSAHLLPGQKEPFSLVNLIDLNGPACLMSPPPSPHLPATLPSVKFYSNDNRNQLTRSRSVPTSTLHKDGGRAAGQPNGNVSYDLGTPISRVSALLTKPINQPVSAENFSQNPLIGLDSTERASILLGGWDGTRTPDDALTYFSSSSLMKTEASVDSTTAKSRLEAKRRFRRVRCMFVCILLILPILSNYSSYT</sequence>
<protein>
    <submittedName>
        <fullName evidence="2">Uncharacterized protein</fullName>
    </submittedName>
</protein>
<feature type="region of interest" description="Disordered" evidence="1">
    <location>
        <begin position="226"/>
        <end position="253"/>
    </location>
</feature>
<comment type="caution">
    <text evidence="2">The sequence shown here is derived from an EMBL/GenBank/DDBJ whole genome shotgun (WGS) entry which is preliminary data.</text>
</comment>
<evidence type="ECO:0000313" key="2">
    <source>
        <dbReference type="EMBL" id="VEL12024.1"/>
    </source>
</evidence>
<proteinExistence type="predicted"/>
<dbReference type="Proteomes" id="UP000784294">
    <property type="component" value="Unassembled WGS sequence"/>
</dbReference>
<organism evidence="2 3">
    <name type="scientific">Protopolystoma xenopodis</name>
    <dbReference type="NCBI Taxonomy" id="117903"/>
    <lineage>
        <taxon>Eukaryota</taxon>
        <taxon>Metazoa</taxon>
        <taxon>Spiralia</taxon>
        <taxon>Lophotrochozoa</taxon>
        <taxon>Platyhelminthes</taxon>
        <taxon>Monogenea</taxon>
        <taxon>Polyopisthocotylea</taxon>
        <taxon>Polystomatidea</taxon>
        <taxon>Polystomatidae</taxon>
        <taxon>Protopolystoma</taxon>
    </lineage>
</organism>